<organism evidence="3">
    <name type="scientific">Fopius arisanus</name>
    <dbReference type="NCBI Taxonomy" id="64838"/>
    <lineage>
        <taxon>Eukaryota</taxon>
        <taxon>Metazoa</taxon>
        <taxon>Ecdysozoa</taxon>
        <taxon>Arthropoda</taxon>
        <taxon>Hexapoda</taxon>
        <taxon>Insecta</taxon>
        <taxon>Pterygota</taxon>
        <taxon>Neoptera</taxon>
        <taxon>Endopterygota</taxon>
        <taxon>Hymenoptera</taxon>
        <taxon>Apocrita</taxon>
        <taxon>Ichneumonoidea</taxon>
        <taxon>Braconidae</taxon>
        <taxon>Opiinae</taxon>
        <taxon>Fopius</taxon>
    </lineage>
</organism>
<dbReference type="Gene3D" id="3.40.50.720">
    <property type="entry name" value="NAD(P)-binding Rossmann-like Domain"/>
    <property type="match status" value="1"/>
</dbReference>
<dbReference type="GeneID" id="105265335"/>
<dbReference type="InterPro" id="IPR001509">
    <property type="entry name" value="Epimerase_deHydtase"/>
</dbReference>
<accession>A0A0C9RFT7</accession>
<dbReference type="RefSeq" id="XP_011301076.1">
    <property type="nucleotide sequence ID" value="XM_011302774.1"/>
</dbReference>
<dbReference type="OrthoDB" id="276721at2759"/>
<accession>A0A9R1TX32</accession>
<reference evidence="3" key="1">
    <citation type="submission" date="2015-01" db="EMBL/GenBank/DDBJ databases">
        <title>Transcriptome Assembly of Fopius arisanus.</title>
        <authorList>
            <person name="Geib S."/>
        </authorList>
    </citation>
    <scope>NUCLEOTIDE SEQUENCE</scope>
</reference>
<dbReference type="InterPro" id="IPR013549">
    <property type="entry name" value="DUF1731"/>
</dbReference>
<evidence type="ECO:0000259" key="1">
    <source>
        <dbReference type="Pfam" id="PF01370"/>
    </source>
</evidence>
<feature type="domain" description="DUF1731" evidence="2">
    <location>
        <begin position="247"/>
        <end position="293"/>
    </location>
</feature>
<proteinExistence type="predicted"/>
<dbReference type="KEGG" id="fas:105265335"/>
<dbReference type="EMBL" id="GBYB01005886">
    <property type="protein sequence ID" value="JAG75653.1"/>
    <property type="molecule type" value="Transcribed_RNA"/>
</dbReference>
<dbReference type="Pfam" id="PF08338">
    <property type="entry name" value="DUF1731"/>
    <property type="match status" value="1"/>
</dbReference>
<reference evidence="5" key="2">
    <citation type="submission" date="2025-04" db="UniProtKB">
        <authorList>
            <consortium name="RefSeq"/>
        </authorList>
    </citation>
    <scope>IDENTIFICATION</scope>
    <source>
        <strain evidence="5">USDA-PBARC FA_bdor</strain>
        <tissue evidence="5">Whole organism</tissue>
    </source>
</reference>
<keyword evidence="4" id="KW-1185">Reference proteome</keyword>
<dbReference type="InterPro" id="IPR036291">
    <property type="entry name" value="NAD(P)-bd_dom_sf"/>
</dbReference>
<name>A0A0C9RFT7_9HYME</name>
<evidence type="ECO:0000313" key="5">
    <source>
        <dbReference type="RefSeq" id="XP_011301076.1"/>
    </source>
</evidence>
<dbReference type="Proteomes" id="UP000694866">
    <property type="component" value="Unplaced"/>
</dbReference>
<gene>
    <name evidence="3" type="primary">SDR39U1_1</name>
    <name evidence="5" type="synonym">LOC105265335</name>
    <name evidence="3" type="ORF">g.48698</name>
</gene>
<evidence type="ECO:0000259" key="2">
    <source>
        <dbReference type="Pfam" id="PF08338"/>
    </source>
</evidence>
<sequence>MALKHVIIGGGTGYIGSALAFALRAEGASVNIISRKPNGSHQISWDDVKKNGLPKDTTAVINVTGQNILDPIKRWNKDFKAEVWDSRVNSTKTLAEAVNNSGASVFTTISGVAYYKPNDKEWTEDDACETYDYLSELCHEWEAAGELPKDSPCRKVTVRSGVVLGRTGGMIQQAFIPFFLGLGGPIGKGTQPMPWVHIGDLVNLFKFSVENEKVTGILNGVAPEIITNKEFTTTFAKALGRPAVIPLPEFVVNGIFSEERAKIVLEGQKVKPKRVLEYGFQYKYPTIAKACEQFAVLSPKTAY</sequence>
<dbReference type="SUPFAM" id="SSF51735">
    <property type="entry name" value="NAD(P)-binding Rossmann-fold domains"/>
    <property type="match status" value="1"/>
</dbReference>
<dbReference type="PANTHER" id="PTHR11092:SF0">
    <property type="entry name" value="EPIMERASE FAMILY PROTEIN SDR39U1"/>
    <property type="match status" value="1"/>
</dbReference>
<evidence type="ECO:0000313" key="4">
    <source>
        <dbReference type="Proteomes" id="UP000694866"/>
    </source>
</evidence>
<dbReference type="AlphaFoldDB" id="A0A0C9RFT7"/>
<dbReference type="NCBIfam" id="TIGR01777">
    <property type="entry name" value="yfcH"/>
    <property type="match status" value="1"/>
</dbReference>
<protein>
    <submittedName>
        <fullName evidence="5">Epimerase family protein SDR39U1</fullName>
    </submittedName>
    <submittedName>
        <fullName evidence="3">SDR39U1_1 protein</fullName>
    </submittedName>
</protein>
<dbReference type="PANTHER" id="PTHR11092">
    <property type="entry name" value="SUGAR NUCLEOTIDE EPIMERASE RELATED"/>
    <property type="match status" value="1"/>
</dbReference>
<dbReference type="InterPro" id="IPR010099">
    <property type="entry name" value="SDR39U1"/>
</dbReference>
<evidence type="ECO:0000313" key="3">
    <source>
        <dbReference type="EMBL" id="JAG75653.1"/>
    </source>
</evidence>
<dbReference type="Pfam" id="PF01370">
    <property type="entry name" value="Epimerase"/>
    <property type="match status" value="1"/>
</dbReference>
<feature type="domain" description="NAD-dependent epimerase/dehydratase" evidence="1">
    <location>
        <begin position="6"/>
        <end position="211"/>
    </location>
</feature>